<gene>
    <name evidence="10" type="ORF">EYG76_02700</name>
</gene>
<evidence type="ECO:0000256" key="4">
    <source>
        <dbReference type="ARBA" id="ARBA00022692"/>
    </source>
</evidence>
<proteinExistence type="inferred from homology"/>
<comment type="subcellular location">
    <subcellularLocation>
        <location evidence="1">Cell membrane</location>
        <topology evidence="1">Multi-pass membrane protein</topology>
    </subcellularLocation>
</comment>
<dbReference type="SUPFAM" id="SSF82861">
    <property type="entry name" value="Mechanosensitive channel protein MscS (YggB), transmembrane region"/>
    <property type="match status" value="1"/>
</dbReference>
<dbReference type="Pfam" id="PF21088">
    <property type="entry name" value="MS_channel_1st"/>
    <property type="match status" value="1"/>
</dbReference>
<evidence type="ECO:0000256" key="1">
    <source>
        <dbReference type="ARBA" id="ARBA00004651"/>
    </source>
</evidence>
<dbReference type="Pfam" id="PF00924">
    <property type="entry name" value="MS_channel_2nd"/>
    <property type="match status" value="1"/>
</dbReference>
<keyword evidence="5 7" id="KW-1133">Transmembrane helix</keyword>
<feature type="transmembrane region" description="Helical" evidence="7">
    <location>
        <begin position="80"/>
        <end position="101"/>
    </location>
</feature>
<evidence type="ECO:0000256" key="2">
    <source>
        <dbReference type="ARBA" id="ARBA00008017"/>
    </source>
</evidence>
<dbReference type="InterPro" id="IPR006685">
    <property type="entry name" value="MscS_channel_2nd"/>
</dbReference>
<keyword evidence="3" id="KW-1003">Cell membrane</keyword>
<dbReference type="InterPro" id="IPR011066">
    <property type="entry name" value="MscS_channel_C_sf"/>
</dbReference>
<name>A0A833DQV4_9EURY</name>
<evidence type="ECO:0000256" key="6">
    <source>
        <dbReference type="ARBA" id="ARBA00023136"/>
    </source>
</evidence>
<feature type="transmembrane region" description="Helical" evidence="7">
    <location>
        <begin position="12"/>
        <end position="30"/>
    </location>
</feature>
<dbReference type="InterPro" id="IPR010920">
    <property type="entry name" value="LSM_dom_sf"/>
</dbReference>
<feature type="domain" description="Mechanosensitive ion channel transmembrane helices 2/3" evidence="9">
    <location>
        <begin position="86"/>
        <end position="126"/>
    </location>
</feature>
<evidence type="ECO:0000256" key="3">
    <source>
        <dbReference type="ARBA" id="ARBA00022475"/>
    </source>
</evidence>
<dbReference type="InterPro" id="IPR049142">
    <property type="entry name" value="MS_channel_1st"/>
</dbReference>
<dbReference type="SUPFAM" id="SSF82689">
    <property type="entry name" value="Mechanosensitive channel protein MscS (YggB), C-terminal domain"/>
    <property type="match status" value="1"/>
</dbReference>
<reference evidence="10" key="1">
    <citation type="journal article" date="2020" name="ISME J.">
        <title>Gammaproteobacteria mediating utilization of methyl-, sulfur- and petroleum organic compounds in deep ocean hydrothermal plumes.</title>
        <authorList>
            <person name="Zhou Z."/>
            <person name="Liu Y."/>
            <person name="Pan J."/>
            <person name="Cron B.R."/>
            <person name="Toner B.M."/>
            <person name="Anantharaman K."/>
            <person name="Breier J.A."/>
            <person name="Dick G.J."/>
            <person name="Li M."/>
        </authorList>
    </citation>
    <scope>NUCLEOTIDE SEQUENCE</scope>
    <source>
        <strain evidence="10">SZUA-1385</strain>
    </source>
</reference>
<comment type="caution">
    <text evidence="10">The sequence shown here is derived from an EMBL/GenBank/DDBJ whole genome shotgun (WGS) entry which is preliminary data.</text>
</comment>
<organism evidence="10 11">
    <name type="scientific">Methanothermococcus okinawensis</name>
    <dbReference type="NCBI Taxonomy" id="155863"/>
    <lineage>
        <taxon>Archaea</taxon>
        <taxon>Methanobacteriati</taxon>
        <taxon>Methanobacteriota</taxon>
        <taxon>Methanomada group</taxon>
        <taxon>Methanococci</taxon>
        <taxon>Methanococcales</taxon>
        <taxon>Methanococcaceae</taxon>
        <taxon>Methanothermococcus</taxon>
    </lineage>
</organism>
<dbReference type="SUPFAM" id="SSF50182">
    <property type="entry name" value="Sm-like ribonucleoproteins"/>
    <property type="match status" value="1"/>
</dbReference>
<dbReference type="GO" id="GO:0055085">
    <property type="term" value="P:transmembrane transport"/>
    <property type="evidence" value="ECO:0007669"/>
    <property type="project" value="InterPro"/>
</dbReference>
<keyword evidence="6 7" id="KW-0472">Membrane</keyword>
<dbReference type="EMBL" id="DQSV01000053">
    <property type="protein sequence ID" value="HIP17197.1"/>
    <property type="molecule type" value="Genomic_DNA"/>
</dbReference>
<dbReference type="Proteomes" id="UP000605144">
    <property type="component" value="Unassembled WGS sequence"/>
</dbReference>
<evidence type="ECO:0000256" key="5">
    <source>
        <dbReference type="ARBA" id="ARBA00022989"/>
    </source>
</evidence>
<evidence type="ECO:0000313" key="10">
    <source>
        <dbReference type="EMBL" id="HIP17197.1"/>
    </source>
</evidence>
<evidence type="ECO:0000259" key="9">
    <source>
        <dbReference type="Pfam" id="PF21088"/>
    </source>
</evidence>
<keyword evidence="4 7" id="KW-0812">Transmembrane</keyword>
<evidence type="ECO:0000256" key="7">
    <source>
        <dbReference type="SAM" id="Phobius"/>
    </source>
</evidence>
<dbReference type="AlphaFoldDB" id="A0A833DQV4"/>
<protein>
    <submittedName>
        <fullName evidence="10">Mechanosensitive ion channel</fullName>
    </submittedName>
</protein>
<dbReference type="Gene3D" id="3.30.70.100">
    <property type="match status" value="1"/>
</dbReference>
<dbReference type="PANTHER" id="PTHR30566:SF5">
    <property type="entry name" value="MECHANOSENSITIVE ION CHANNEL PROTEIN 1, MITOCHONDRIAL-RELATED"/>
    <property type="match status" value="1"/>
</dbReference>
<feature type="transmembrane region" description="Helical" evidence="7">
    <location>
        <begin position="107"/>
        <end position="125"/>
    </location>
</feature>
<dbReference type="InterPro" id="IPR023408">
    <property type="entry name" value="MscS_beta-dom_sf"/>
</dbReference>
<feature type="domain" description="Mechanosensitive ion channel MscS" evidence="8">
    <location>
        <begin position="128"/>
        <end position="199"/>
    </location>
</feature>
<dbReference type="Gene3D" id="1.10.287.1260">
    <property type="match status" value="1"/>
</dbReference>
<dbReference type="GO" id="GO:0005886">
    <property type="term" value="C:plasma membrane"/>
    <property type="evidence" value="ECO:0007669"/>
    <property type="project" value="UniProtKB-SubCell"/>
</dbReference>
<evidence type="ECO:0000313" key="11">
    <source>
        <dbReference type="Proteomes" id="UP000605144"/>
    </source>
</evidence>
<dbReference type="InterPro" id="IPR011014">
    <property type="entry name" value="MscS_channel_TM-2"/>
</dbReference>
<dbReference type="PANTHER" id="PTHR30566">
    <property type="entry name" value="YNAI-RELATED MECHANOSENSITIVE ION CHANNEL"/>
    <property type="match status" value="1"/>
</dbReference>
<evidence type="ECO:0000259" key="8">
    <source>
        <dbReference type="Pfam" id="PF00924"/>
    </source>
</evidence>
<comment type="similarity">
    <text evidence="2">Belongs to the MscS (TC 1.A.23) family.</text>
</comment>
<feature type="transmembrane region" description="Helical" evidence="7">
    <location>
        <begin position="42"/>
        <end position="60"/>
    </location>
</feature>
<accession>A0A833DQV4</accession>
<dbReference type="Gene3D" id="2.30.30.60">
    <property type="match status" value="1"/>
</dbReference>
<sequence>MIDKKIIFRSKFLIKILILLVILYYLGSKLNIFKYVMPLENYINEVIIVVILILGTLIFLDISLELIKRYFEKKGELRDFPIFASVFKYVTWFIAGLIVISLIYKDIGSLVMSLGIIGAALTFALQRPIMNFAGWVNIIITRPFKINDRISIKDIGMGDVYKIDTMHIYLREVVLEPTGRTLIIPNAYVLTNAITNYTKGSQYIWDNVKVAITYESNIEKAKKLVFMACDEVVGTTMRRLAEIWMNKPRMFTKSKIFDKPVIRMNFLERGVEIKVRYLVDAYEWADIKTKIINKIIEKIDKEEDVEIAYPHMEIIHRNKEDIYFKKYGIHMDDHDN</sequence>